<protein>
    <submittedName>
        <fullName evidence="2">Uncharacterized protein</fullName>
    </submittedName>
</protein>
<gene>
    <name evidence="2" type="ORF">BSTOLATCC_MIC33042</name>
</gene>
<dbReference type="Pfam" id="PF00560">
    <property type="entry name" value="LRR_1"/>
    <property type="match status" value="1"/>
</dbReference>
<dbReference type="AlphaFoldDB" id="A0AAU9J7B0"/>
<dbReference type="InterPro" id="IPR001611">
    <property type="entry name" value="Leu-rich_rpt"/>
</dbReference>
<organism evidence="2 3">
    <name type="scientific">Blepharisma stoltei</name>
    <dbReference type="NCBI Taxonomy" id="1481888"/>
    <lineage>
        <taxon>Eukaryota</taxon>
        <taxon>Sar</taxon>
        <taxon>Alveolata</taxon>
        <taxon>Ciliophora</taxon>
        <taxon>Postciliodesmatophora</taxon>
        <taxon>Heterotrichea</taxon>
        <taxon>Heterotrichida</taxon>
        <taxon>Blepharismidae</taxon>
        <taxon>Blepharisma</taxon>
    </lineage>
</organism>
<reference evidence="2" key="1">
    <citation type="submission" date="2021-09" db="EMBL/GenBank/DDBJ databases">
        <authorList>
            <consortium name="AG Swart"/>
            <person name="Singh M."/>
            <person name="Singh A."/>
            <person name="Seah K."/>
            <person name="Emmerich C."/>
        </authorList>
    </citation>
    <scope>NUCLEOTIDE SEQUENCE</scope>
    <source>
        <strain evidence="2">ATCC30299</strain>
    </source>
</reference>
<dbReference type="InterPro" id="IPR052394">
    <property type="entry name" value="LRR-containing"/>
</dbReference>
<accession>A0AAU9J7B0</accession>
<dbReference type="InterPro" id="IPR032675">
    <property type="entry name" value="LRR_dom_sf"/>
</dbReference>
<dbReference type="SMART" id="SM00368">
    <property type="entry name" value="LRR_RI"/>
    <property type="match status" value="6"/>
</dbReference>
<dbReference type="PANTHER" id="PTHR24114">
    <property type="entry name" value="LEUCINE RICH REPEAT FAMILY PROTEIN"/>
    <property type="match status" value="1"/>
</dbReference>
<feature type="compositionally biased region" description="Basic residues" evidence="1">
    <location>
        <begin position="27"/>
        <end position="41"/>
    </location>
</feature>
<dbReference type="Pfam" id="PF13516">
    <property type="entry name" value="LRR_6"/>
    <property type="match status" value="3"/>
</dbReference>
<sequence>MSSYFSPMPIPNRHSIRAPVFGASPTRLRKKKKKSSRRKPIVHSITESPKEPVVELPILVSRSESPKPSVPPLKLPNLSNYYDQLRVLNEEGQKKLFPGSRRSKTYMVGQKAKLEYVDNYRNIDKILETNRHFNIEDSPVTSYLKKIREKHLSPIPMGIVKRAGKDQDIDIGMYAMGDSYAEALSEGMKEFEVNKLILSDNRLTDVGAMKILQGVKSSSLEILDLSNNKLSNDVVQYIADMSQKRNTSLHTIRLEGLHMKDVGASILCKALKNSLLLIELNLAKNNLEGCKAIAKLIELSTTLQKLDLHWNNIRGEGAKMICRAISHNKSLKILDLSWNAISSPPLDNACKFLSRAFQKHPLLFHVDLSHNGLSLNDAQVLSEGLAHNHTIMGIHMEGNQGIVDALGFVSPSKFDKPGQAHIFTRILSNSRITSHLNWRHVSNCWICERWNEVEFEWIGAAEDPVYIHFSFEGYEGELMQKIDSTTYKLVRMCPPGRFYYFYTHNSQIKNNPNQRVTELPCDYSREIELYPGCKIQVDICDANVKDNQKGPNLLSLEETSPKPRVPRRKFVPLVVKRAWGIPISIFKDYKFDDEELLRKCFEFDWERSKIPKLVKDPEEQTKVSKMLWEAYRVIKEVYKYYSSLSPQGEIWSIGQMVLTDLCNEAKIFDSNFRLADLDFHTKAALYTEIKNNPRNPANALIRYQFMEILVRISLDKFLKSGQATTASEAVYIMLNNHIKPNLSHILADKWRFSRYITEEVDNVLKANVSLLKAVYAKYSKLKVKPGQKPFMCLQEFDGICIEGQLLTETFTARETNMAFNLAMMTQPNELDYDRHLQMSFIEFLEAISRVADMAKLPDPESGERSTESAPLAKLITNLLPKLMELLPISIQKELKKKSDPQND</sequence>
<name>A0AAU9J7B0_9CILI</name>
<evidence type="ECO:0000256" key="1">
    <source>
        <dbReference type="SAM" id="MobiDB-lite"/>
    </source>
</evidence>
<keyword evidence="3" id="KW-1185">Reference proteome</keyword>
<feature type="region of interest" description="Disordered" evidence="1">
    <location>
        <begin position="1"/>
        <end position="46"/>
    </location>
</feature>
<dbReference type="SUPFAM" id="SSF81296">
    <property type="entry name" value="E set domains"/>
    <property type="match status" value="1"/>
</dbReference>
<evidence type="ECO:0000313" key="3">
    <source>
        <dbReference type="Proteomes" id="UP001162131"/>
    </source>
</evidence>
<proteinExistence type="predicted"/>
<dbReference type="PROSITE" id="PS51450">
    <property type="entry name" value="LRR"/>
    <property type="match status" value="1"/>
</dbReference>
<comment type="caution">
    <text evidence="2">The sequence shown here is derived from an EMBL/GenBank/DDBJ whole genome shotgun (WGS) entry which is preliminary data.</text>
</comment>
<dbReference type="PANTHER" id="PTHR24114:SF2">
    <property type="entry name" value="F-BOX DOMAIN-CONTAINING PROTEIN-RELATED"/>
    <property type="match status" value="1"/>
</dbReference>
<dbReference type="EMBL" id="CAJZBQ010000033">
    <property type="protein sequence ID" value="CAG9323140.1"/>
    <property type="molecule type" value="Genomic_DNA"/>
</dbReference>
<dbReference type="SUPFAM" id="SSF52047">
    <property type="entry name" value="RNI-like"/>
    <property type="match status" value="1"/>
</dbReference>
<dbReference type="Gene3D" id="3.80.10.10">
    <property type="entry name" value="Ribonuclease Inhibitor"/>
    <property type="match status" value="1"/>
</dbReference>
<dbReference type="InterPro" id="IPR014756">
    <property type="entry name" value="Ig_E-set"/>
</dbReference>
<evidence type="ECO:0000313" key="2">
    <source>
        <dbReference type="EMBL" id="CAG9323140.1"/>
    </source>
</evidence>
<dbReference type="Proteomes" id="UP001162131">
    <property type="component" value="Unassembled WGS sequence"/>
</dbReference>